<reference evidence="1" key="1">
    <citation type="submission" date="2021-01" db="EMBL/GenBank/DDBJ databases">
        <authorList>
            <person name="Corre E."/>
            <person name="Pelletier E."/>
            <person name="Niang G."/>
            <person name="Scheremetjew M."/>
            <person name="Finn R."/>
            <person name="Kale V."/>
            <person name="Holt S."/>
            <person name="Cochrane G."/>
            <person name="Meng A."/>
            <person name="Brown T."/>
            <person name="Cohen L."/>
        </authorList>
    </citation>
    <scope>NUCLEOTIDE SEQUENCE</scope>
    <source>
        <strain evidence="1">CCMP1320</strain>
    </source>
</reference>
<organism evidence="1">
    <name type="scientific">Dunaliella tertiolecta</name>
    <name type="common">Green alga</name>
    <dbReference type="NCBI Taxonomy" id="3047"/>
    <lineage>
        <taxon>Eukaryota</taxon>
        <taxon>Viridiplantae</taxon>
        <taxon>Chlorophyta</taxon>
        <taxon>core chlorophytes</taxon>
        <taxon>Chlorophyceae</taxon>
        <taxon>CS clade</taxon>
        <taxon>Chlamydomonadales</taxon>
        <taxon>Dunaliellaceae</taxon>
        <taxon>Dunaliella</taxon>
    </lineage>
</organism>
<name>A0A7S3R6Q1_DUNTE</name>
<protein>
    <recommendedName>
        <fullName evidence="2">F-box domain-containing protein</fullName>
    </recommendedName>
</protein>
<dbReference type="AlphaFoldDB" id="A0A7S3R6Q1"/>
<proteinExistence type="predicted"/>
<evidence type="ECO:0000313" key="1">
    <source>
        <dbReference type="EMBL" id="CAE0503583.1"/>
    </source>
</evidence>
<dbReference type="EMBL" id="HBIP01030722">
    <property type="protein sequence ID" value="CAE0503583.1"/>
    <property type="molecule type" value="Transcribed_RNA"/>
</dbReference>
<evidence type="ECO:0008006" key="2">
    <source>
        <dbReference type="Google" id="ProtNLM"/>
    </source>
</evidence>
<accession>A0A7S3R6Q1</accession>
<sequence length="175" mass="19027">MEGQPSPLACLDILESVANQLQDDADRRRLRLVCRAAQQAVDRIGVWKARLTLTHKQHGKVVKDLSQRFPNIKHLILAAPVSGLRTQAQEEDANQLLHAIPRLRRCTHLEVSMPTKHSTCIVPGLSSPGMSSAGTGSSRPAGLPLCIWDTLARCCPPSITHVSAHKSPAVGSYHV</sequence>
<gene>
    <name evidence="1" type="ORF">DTER00134_LOCUS18656</name>
</gene>